<dbReference type="RefSeq" id="WP_074294393.1">
    <property type="nucleotide sequence ID" value="NZ_FSRU01000001.1"/>
</dbReference>
<gene>
    <name evidence="2" type="ORF">SAMN05444165_0879</name>
</gene>
<sequence length="167" mass="18501">MIVQEGRLIPFVEYLERARPQRERPVIWHSRDIWAAANEHGGHARGSVALTRDSAADKTAIAPGLSLTAQIVEPGTHAPVHSHSFWHLYFVQRGEGHIAIDSERDLQSLHTGDWLFVPAWCVHAIDNRAGTVPLELIVLQNLPQNAALGNLARADQDKPIQLTYSAS</sequence>
<reference evidence="2 3" key="1">
    <citation type="submission" date="2016-11" db="EMBL/GenBank/DDBJ databases">
        <authorList>
            <person name="Jaros S."/>
            <person name="Januszkiewicz K."/>
            <person name="Wedrychowicz H."/>
        </authorList>
    </citation>
    <scope>NUCLEOTIDE SEQUENCE [LARGE SCALE GENOMIC DNA]</scope>
    <source>
        <strain evidence="2 3">GAS95</strain>
    </source>
</reference>
<dbReference type="GO" id="GO:0051213">
    <property type="term" value="F:dioxygenase activity"/>
    <property type="evidence" value="ECO:0007669"/>
    <property type="project" value="UniProtKB-KW"/>
</dbReference>
<dbReference type="EMBL" id="FSRU01000001">
    <property type="protein sequence ID" value="SIO09204.1"/>
    <property type="molecule type" value="Genomic_DNA"/>
</dbReference>
<keyword evidence="3" id="KW-1185">Reference proteome</keyword>
<organism evidence="2 3">
    <name type="scientific">Paraburkholderia phenazinium</name>
    <dbReference type="NCBI Taxonomy" id="60549"/>
    <lineage>
        <taxon>Bacteria</taxon>
        <taxon>Pseudomonadati</taxon>
        <taxon>Pseudomonadota</taxon>
        <taxon>Betaproteobacteria</taxon>
        <taxon>Burkholderiales</taxon>
        <taxon>Burkholderiaceae</taxon>
        <taxon>Paraburkholderia</taxon>
    </lineage>
</organism>
<evidence type="ECO:0000313" key="2">
    <source>
        <dbReference type="EMBL" id="SIO09204.1"/>
    </source>
</evidence>
<dbReference type="InterPro" id="IPR011051">
    <property type="entry name" value="RmlC_Cupin_sf"/>
</dbReference>
<evidence type="ECO:0000313" key="3">
    <source>
        <dbReference type="Proteomes" id="UP000185151"/>
    </source>
</evidence>
<keyword evidence="2" id="KW-0560">Oxidoreductase</keyword>
<keyword evidence="2" id="KW-0223">Dioxygenase</keyword>
<name>A0A1N6GNW8_9BURK</name>
<dbReference type="InterPro" id="IPR013096">
    <property type="entry name" value="Cupin_2"/>
</dbReference>
<dbReference type="Gene3D" id="2.60.120.10">
    <property type="entry name" value="Jelly Rolls"/>
    <property type="match status" value="1"/>
</dbReference>
<dbReference type="SUPFAM" id="SSF51182">
    <property type="entry name" value="RmlC-like cupins"/>
    <property type="match status" value="1"/>
</dbReference>
<dbReference type="OrthoDB" id="4196845at2"/>
<accession>A0A1N6GNW8</accession>
<protein>
    <submittedName>
        <fullName evidence="2">Gentisate 1,2-dioxygenase</fullName>
    </submittedName>
</protein>
<dbReference type="Pfam" id="PF07883">
    <property type="entry name" value="Cupin_2"/>
    <property type="match status" value="1"/>
</dbReference>
<feature type="domain" description="Cupin type-2" evidence="1">
    <location>
        <begin position="71"/>
        <end position="138"/>
    </location>
</feature>
<proteinExistence type="predicted"/>
<dbReference type="InterPro" id="IPR014710">
    <property type="entry name" value="RmlC-like_jellyroll"/>
</dbReference>
<dbReference type="Proteomes" id="UP000185151">
    <property type="component" value="Unassembled WGS sequence"/>
</dbReference>
<evidence type="ECO:0000259" key="1">
    <source>
        <dbReference type="Pfam" id="PF07883"/>
    </source>
</evidence>
<dbReference type="AlphaFoldDB" id="A0A1N6GNW8"/>